<name>A0A2H5BHE2_9CAUD</name>
<evidence type="ECO:0000313" key="3">
    <source>
        <dbReference type="Proteomes" id="UP000240962"/>
    </source>
</evidence>
<sequence length="68" mass="7881">MERHSVVIIGLGEIQDRVRNGDFSENITTMYLEWCETMEGSPIPWGRILTGFNHLLGLKEGEYLWIID</sequence>
<keyword evidence="3" id="KW-1185">Reference proteome</keyword>
<gene>
    <name evidence="1" type="ORF">THALASSA_2</name>
    <name evidence="2" type="ORF">THALASSA_214</name>
</gene>
<dbReference type="EMBL" id="MG649967">
    <property type="protein sequence ID" value="AUG85393.1"/>
    <property type="molecule type" value="Genomic_DNA"/>
</dbReference>
<accession>A0A2H5BHE2</accession>
<reference evidence="3" key="2">
    <citation type="submission" date="2017-12" db="EMBL/GenBank/DDBJ databases">
        <authorList>
            <person name="Page C.L."/>
            <person name="McFadden E.F."/>
            <person name="Syed A.X."/>
            <person name="Lafty E.M."/>
            <person name="Hyatt D.A."/>
            <person name="Farronato D.M."/>
            <person name="Dong S.Z."/>
            <person name="Apostolopoulos E.L."/>
            <person name="Broussard G.W."/>
        </authorList>
    </citation>
    <scope>NUCLEOTIDE SEQUENCE [LARGE SCALE GENOMIC DNA]</scope>
</reference>
<reference evidence="2" key="1">
    <citation type="submission" date="2017-12" db="EMBL/GenBank/DDBJ databases">
        <authorList>
            <person name="Page C.L."/>
            <person name="McFadden E.F."/>
            <person name="Syed A."/>
            <person name="Lafty E.M."/>
            <person name="Hyatt D.A."/>
            <person name="Farronato D.M."/>
            <person name="Dong S.Z."/>
            <person name="Apostolopoulos E.L."/>
            <person name="Broussard G.W."/>
        </authorList>
    </citation>
    <scope>NUCLEOTIDE SEQUENCE</scope>
</reference>
<dbReference type="Proteomes" id="UP000240962">
    <property type="component" value="Segment"/>
</dbReference>
<evidence type="ECO:0000313" key="2">
    <source>
        <dbReference type="EMBL" id="AUG85393.1"/>
    </source>
</evidence>
<protein>
    <submittedName>
        <fullName evidence="2">Uncharacterized protein</fullName>
    </submittedName>
</protein>
<evidence type="ECO:0000313" key="1">
    <source>
        <dbReference type="EMBL" id="AUG85204.1"/>
    </source>
</evidence>
<organism evidence="2 3">
    <name type="scientific">Vibrio phage Thalassa</name>
    <dbReference type="NCBI Taxonomy" id="2570301"/>
    <lineage>
        <taxon>Viruses</taxon>
        <taxon>Duplodnaviria</taxon>
        <taxon>Heunggongvirae</taxon>
        <taxon>Uroviricota</taxon>
        <taxon>Caudoviricetes</taxon>
        <taxon>Demerecviridae</taxon>
        <taxon>Ermolyevavirinae</taxon>
        <taxon>Thalassavirus</taxon>
        <taxon>Thalassavirus thalassa</taxon>
    </lineage>
</organism>
<dbReference type="EMBL" id="MG649967">
    <property type="protein sequence ID" value="AUG85204.1"/>
    <property type="molecule type" value="Genomic_DNA"/>
</dbReference>
<proteinExistence type="predicted"/>